<dbReference type="AlphaFoldDB" id="A0A438IZU6"/>
<gene>
    <name evidence="1" type="ORF">CK203_025477</name>
</gene>
<evidence type="ECO:0008006" key="3">
    <source>
        <dbReference type="Google" id="ProtNLM"/>
    </source>
</evidence>
<evidence type="ECO:0000313" key="2">
    <source>
        <dbReference type="Proteomes" id="UP000288805"/>
    </source>
</evidence>
<dbReference type="PANTHER" id="PTHR33116">
    <property type="entry name" value="REVERSE TRANSCRIPTASE ZINC-BINDING DOMAIN-CONTAINING PROTEIN-RELATED-RELATED"/>
    <property type="match status" value="1"/>
</dbReference>
<sequence length="377" mass="43377">MRWDIVCLDKRKGSLGVKSLSTLNEALLIKWSWRYAIEQEVLWKCVISGKYGEEEGGGWSLPFSKPLNDWKVGSVERFLSCLDGMRVNRDEEDRVRWIETKNGKFIVKSLYMALESRTLISFPWSNIWKEWVHPRVSFFAWEATWGKALTLDQDVVAWAFQILLIDPKDWCLSLSGMTFDELSGDKVLGLEGFSMTFYQFSWDFVKEEVIGFFREFHEQGRFVKCLNATFLVLVPIKGDVEDLRDFRPTILVGLLYKMLAKVLANRLKKVVISGLKINLDKSELLPISRVENLEVLALELGCEVVVLPSSHLGLSLGALVKSTIAWDGMEERFRKRSVRLRLEQIQTPLGWEGSCVEALLSKLRDCLLGEEEEWFGC</sequence>
<accession>A0A438IZU6</accession>
<dbReference type="EMBL" id="QGNW01000072">
    <property type="protein sequence ID" value="RVX02204.1"/>
    <property type="molecule type" value="Genomic_DNA"/>
</dbReference>
<reference evidence="1 2" key="1">
    <citation type="journal article" date="2018" name="PLoS Genet.">
        <title>Population sequencing reveals clonal diversity and ancestral inbreeding in the grapevine cultivar Chardonnay.</title>
        <authorList>
            <person name="Roach M.J."/>
            <person name="Johnson D.L."/>
            <person name="Bohlmann J."/>
            <person name="van Vuuren H.J."/>
            <person name="Jones S.J."/>
            <person name="Pretorius I.S."/>
            <person name="Schmidt S.A."/>
            <person name="Borneman A.R."/>
        </authorList>
    </citation>
    <scope>NUCLEOTIDE SEQUENCE [LARGE SCALE GENOMIC DNA]</scope>
    <source>
        <strain evidence="2">cv. Chardonnay</strain>
        <tissue evidence="1">Leaf</tissue>
    </source>
</reference>
<evidence type="ECO:0000313" key="1">
    <source>
        <dbReference type="EMBL" id="RVX02204.1"/>
    </source>
</evidence>
<proteinExistence type="predicted"/>
<name>A0A438IZU6_VITVI</name>
<dbReference type="PANTHER" id="PTHR33116:SF78">
    <property type="entry name" value="OS12G0587133 PROTEIN"/>
    <property type="match status" value="1"/>
</dbReference>
<dbReference type="Proteomes" id="UP000288805">
    <property type="component" value="Unassembled WGS sequence"/>
</dbReference>
<organism evidence="1 2">
    <name type="scientific">Vitis vinifera</name>
    <name type="common">Grape</name>
    <dbReference type="NCBI Taxonomy" id="29760"/>
    <lineage>
        <taxon>Eukaryota</taxon>
        <taxon>Viridiplantae</taxon>
        <taxon>Streptophyta</taxon>
        <taxon>Embryophyta</taxon>
        <taxon>Tracheophyta</taxon>
        <taxon>Spermatophyta</taxon>
        <taxon>Magnoliopsida</taxon>
        <taxon>eudicotyledons</taxon>
        <taxon>Gunneridae</taxon>
        <taxon>Pentapetalae</taxon>
        <taxon>rosids</taxon>
        <taxon>Vitales</taxon>
        <taxon>Vitaceae</taxon>
        <taxon>Viteae</taxon>
        <taxon>Vitis</taxon>
    </lineage>
</organism>
<protein>
    <recommendedName>
        <fullName evidence="3">Reverse transcriptase zinc-binding domain-containing protein</fullName>
    </recommendedName>
</protein>
<comment type="caution">
    <text evidence="1">The sequence shown here is derived from an EMBL/GenBank/DDBJ whole genome shotgun (WGS) entry which is preliminary data.</text>
</comment>